<reference evidence="2 3" key="1">
    <citation type="submission" date="2015-12" db="EMBL/GenBank/DDBJ databases">
        <authorList>
            <person name="Shamseldin A."/>
            <person name="Moawad H."/>
            <person name="Abd El-Rahim W.M."/>
            <person name="Sadowsky M.J."/>
        </authorList>
    </citation>
    <scope>NUCLEOTIDE SEQUENCE [LARGE SCALE GENOMIC DNA]</scope>
    <source>
        <strain evidence="2 3">LMG9050</strain>
    </source>
</reference>
<sequence length="246" mass="26095">MRRLGWIRPASAQALCGMLQVRFGAWLGEWSASDGQVEVGARVELAVTEDVPDVVHYQMVTTRAGGLFGLRLCRGTASALGAVMMGLAGAADVSLCGHVGEQALHALLTTLAEKSPVEASTPTHPVDPLRFLSRHGALCARVQWGDFQVELMADAVWCAAQDESVEPLQPPVLTARSEALRSQSVALHAQLILGEVELGEFSTLRVGEVLVVETDAHAPVQLMSGTHVLAAARLVAADGQRALEVH</sequence>
<evidence type="ECO:0000313" key="2">
    <source>
        <dbReference type="EMBL" id="OOW66424.1"/>
    </source>
</evidence>
<dbReference type="Proteomes" id="UP000190559">
    <property type="component" value="Unassembled WGS sequence"/>
</dbReference>
<proteinExistence type="predicted"/>
<dbReference type="EMBL" id="LOJW01000050">
    <property type="protein sequence ID" value="OOW66424.1"/>
    <property type="molecule type" value="Genomic_DNA"/>
</dbReference>
<dbReference type="AlphaFoldDB" id="A0A1T1NSR7"/>
<name>A0A1T1NSR7_9XANT</name>
<protein>
    <recommendedName>
        <fullName evidence="1">Flagellar motor switch protein FliN-like C-terminal domain-containing protein</fullName>
    </recommendedName>
</protein>
<dbReference type="InterPro" id="IPR001543">
    <property type="entry name" value="FliN-like_C"/>
</dbReference>
<dbReference type="Pfam" id="PF01052">
    <property type="entry name" value="FliMN_C"/>
    <property type="match status" value="1"/>
</dbReference>
<evidence type="ECO:0000259" key="1">
    <source>
        <dbReference type="Pfam" id="PF01052"/>
    </source>
</evidence>
<comment type="caution">
    <text evidence="2">The sequence shown here is derived from an EMBL/GenBank/DDBJ whole genome shotgun (WGS) entry which is preliminary data.</text>
</comment>
<gene>
    <name evidence="2" type="ORF">Xmlh_19335</name>
</gene>
<dbReference type="InterPro" id="IPR036429">
    <property type="entry name" value="SpoA-like_sf"/>
</dbReference>
<evidence type="ECO:0000313" key="3">
    <source>
        <dbReference type="Proteomes" id="UP000190559"/>
    </source>
</evidence>
<feature type="domain" description="Flagellar motor switch protein FliN-like C-terminal" evidence="1">
    <location>
        <begin position="181"/>
        <end position="245"/>
    </location>
</feature>
<accession>A0A1T1NSR7</accession>
<organism evidence="2 3">
    <name type="scientific">Xanthomonas axonopodis pv. melhusii</name>
    <dbReference type="NCBI Taxonomy" id="487834"/>
    <lineage>
        <taxon>Bacteria</taxon>
        <taxon>Pseudomonadati</taxon>
        <taxon>Pseudomonadota</taxon>
        <taxon>Gammaproteobacteria</taxon>
        <taxon>Lysobacterales</taxon>
        <taxon>Lysobacteraceae</taxon>
        <taxon>Xanthomonas</taxon>
    </lineage>
</organism>
<dbReference type="SUPFAM" id="SSF101801">
    <property type="entry name" value="Surface presentation of antigens (SPOA)"/>
    <property type="match status" value="1"/>
</dbReference>
<dbReference type="Gene3D" id="2.30.330.10">
    <property type="entry name" value="SpoA-like"/>
    <property type="match status" value="1"/>
</dbReference>